<sequence>MGIQAIIVDTAGTTTDFSFIKEVLFQYSAEALPTFLQEHHNDFTVAALLQDVRRISNQNNADLAQITSLLLEWIEHDNKATPLKTLQGLIWQQGYLKGDYQGHIFADAATALQQWQQQGKRLYSYSSSSADAQELLFRYSEQGDLSNLFYGHFDTNLGQKKTVQAYKNILNTISLWPRQVLFVSDDLEELNAAAEAGIQTLQMVRKDGLFTGKHSVHNSFDTIKL</sequence>
<keyword evidence="3 4" id="KW-0486">Methionine biosynthesis</keyword>
<dbReference type="RefSeq" id="WP_168662019.1">
    <property type="nucleotide sequence ID" value="NZ_CP051180.1"/>
</dbReference>
<proteinExistence type="inferred from homology"/>
<keyword evidence="4" id="KW-0460">Magnesium</keyword>
<dbReference type="GO" id="GO:0019509">
    <property type="term" value="P:L-methionine salvage from methylthioadenosine"/>
    <property type="evidence" value="ECO:0007669"/>
    <property type="project" value="UniProtKB-UniRule"/>
</dbReference>
<gene>
    <name evidence="4 5" type="primary">mtnC</name>
    <name evidence="5" type="ORF">HER31_15895</name>
</gene>
<dbReference type="Pfam" id="PF00702">
    <property type="entry name" value="Hydrolase"/>
    <property type="match status" value="1"/>
</dbReference>
<dbReference type="Gene3D" id="1.10.720.60">
    <property type="match status" value="1"/>
</dbReference>
<keyword evidence="4" id="KW-0479">Metal-binding</keyword>
<dbReference type="Gene3D" id="3.40.50.1000">
    <property type="entry name" value="HAD superfamily/HAD-like"/>
    <property type="match status" value="1"/>
</dbReference>
<keyword evidence="1 4" id="KW-0028">Amino-acid biosynthesis</keyword>
<dbReference type="Proteomes" id="UP000501602">
    <property type="component" value="Chromosome"/>
</dbReference>
<dbReference type="GO" id="GO:0043715">
    <property type="term" value="F:2,3-diketo-5-methylthiopentyl-1-phosphate enolase activity"/>
    <property type="evidence" value="ECO:0007669"/>
    <property type="project" value="UniProtKB-UniRule"/>
</dbReference>
<evidence type="ECO:0000256" key="4">
    <source>
        <dbReference type="HAMAP-Rule" id="MF_01681"/>
    </source>
</evidence>
<dbReference type="SUPFAM" id="SSF56784">
    <property type="entry name" value="HAD-like"/>
    <property type="match status" value="1"/>
</dbReference>
<evidence type="ECO:0000256" key="1">
    <source>
        <dbReference type="ARBA" id="ARBA00022605"/>
    </source>
</evidence>
<accession>A0A6H1UIV5</accession>
<dbReference type="EC" id="3.1.3.77" evidence="4"/>
<evidence type="ECO:0000256" key="2">
    <source>
        <dbReference type="ARBA" id="ARBA00022801"/>
    </source>
</evidence>
<dbReference type="GO" id="GO:0043716">
    <property type="term" value="F:2-hydroxy-3-keto-5-methylthiopentenyl-1-phosphate phosphatase activity"/>
    <property type="evidence" value="ECO:0007669"/>
    <property type="project" value="UniProtKB-UniRule"/>
</dbReference>
<comment type="cofactor">
    <cofactor evidence="4">
        <name>Mg(2+)</name>
        <dbReference type="ChEBI" id="CHEBI:18420"/>
    </cofactor>
    <text evidence="4">Binds 1 Mg(2+) ion per subunit.</text>
</comment>
<organism evidence="5 6">
    <name type="scientific">Ferrimonas lipolytica</name>
    <dbReference type="NCBI Taxonomy" id="2724191"/>
    <lineage>
        <taxon>Bacteria</taxon>
        <taxon>Pseudomonadati</taxon>
        <taxon>Pseudomonadota</taxon>
        <taxon>Gammaproteobacteria</taxon>
        <taxon>Alteromonadales</taxon>
        <taxon>Ferrimonadaceae</taxon>
        <taxon>Ferrimonas</taxon>
    </lineage>
</organism>
<dbReference type="GO" id="GO:0043874">
    <property type="term" value="F:acireductone synthase activity"/>
    <property type="evidence" value="ECO:0007669"/>
    <property type="project" value="UniProtKB-EC"/>
</dbReference>
<dbReference type="InterPro" id="IPR006439">
    <property type="entry name" value="HAD-SF_hydro_IA"/>
</dbReference>
<comment type="subunit">
    <text evidence="4">Monomer.</text>
</comment>
<comment type="catalytic activity">
    <reaction evidence="4">
        <text>5-methylsulfanyl-2,3-dioxopentyl phosphate + H2O = 1,2-dihydroxy-5-(methylsulfanyl)pent-1-en-3-one + phosphate</text>
        <dbReference type="Rhea" id="RHEA:21700"/>
        <dbReference type="ChEBI" id="CHEBI:15377"/>
        <dbReference type="ChEBI" id="CHEBI:43474"/>
        <dbReference type="ChEBI" id="CHEBI:49252"/>
        <dbReference type="ChEBI" id="CHEBI:58828"/>
        <dbReference type="EC" id="3.1.3.77"/>
    </reaction>
</comment>
<keyword evidence="6" id="KW-1185">Reference proteome</keyword>
<dbReference type="InterPro" id="IPR023214">
    <property type="entry name" value="HAD_sf"/>
</dbReference>
<reference evidence="5 6" key="1">
    <citation type="submission" date="2020-04" db="EMBL/GenBank/DDBJ databases">
        <title>Ferrimonas sp. S7 isolated from sea water.</title>
        <authorList>
            <person name="Bae S.S."/>
            <person name="Baek K."/>
        </authorList>
    </citation>
    <scope>NUCLEOTIDE SEQUENCE [LARGE SCALE GENOMIC DNA]</scope>
    <source>
        <strain evidence="5 6">S7</strain>
    </source>
</reference>
<dbReference type="UniPathway" id="UPA00904">
    <property type="reaction ID" value="UER00876"/>
</dbReference>
<dbReference type="PANTHER" id="PTHR20371">
    <property type="entry name" value="ENOLASE-PHOSPHATASE E1"/>
    <property type="match status" value="1"/>
</dbReference>
<keyword evidence="2 4" id="KW-0378">Hydrolase</keyword>
<dbReference type="SFLD" id="SFLDG01133">
    <property type="entry name" value="C1.5.4:_Enolase-phosphatase_Li"/>
    <property type="match status" value="1"/>
</dbReference>
<dbReference type="AlphaFoldDB" id="A0A6H1UIV5"/>
<evidence type="ECO:0000313" key="5">
    <source>
        <dbReference type="EMBL" id="QIZ78243.1"/>
    </source>
</evidence>
<dbReference type="KEGG" id="fes:HER31_15895"/>
<dbReference type="PANTHER" id="PTHR20371:SF1">
    <property type="entry name" value="ENOLASE-PHOSPHATASE E1"/>
    <property type="match status" value="1"/>
</dbReference>
<dbReference type="NCBIfam" id="TIGR01549">
    <property type="entry name" value="HAD-SF-IA-v1"/>
    <property type="match status" value="1"/>
</dbReference>
<comment type="pathway">
    <text evidence="4">Amino-acid biosynthesis; L-methionine biosynthesis via salvage pathway; L-methionine from S-methyl-5-thio-alpha-D-ribose 1-phosphate: step 3/6.</text>
</comment>
<dbReference type="InterPro" id="IPR036412">
    <property type="entry name" value="HAD-like_sf"/>
</dbReference>
<comment type="pathway">
    <text evidence="4">Amino-acid biosynthesis; L-methionine biosynthesis via salvage pathway; L-methionine from S-methyl-5-thio-alpha-D-ribose 1-phosphate: step 4/6.</text>
</comment>
<dbReference type="EMBL" id="CP051180">
    <property type="protein sequence ID" value="QIZ78243.1"/>
    <property type="molecule type" value="Genomic_DNA"/>
</dbReference>
<dbReference type="HAMAP" id="MF_01681">
    <property type="entry name" value="Salvage_MtnC"/>
    <property type="match status" value="1"/>
</dbReference>
<dbReference type="InterPro" id="IPR023943">
    <property type="entry name" value="Enolase-ppase_E1"/>
</dbReference>
<dbReference type="SFLD" id="SFLDG01129">
    <property type="entry name" value="C1.5:_HAD__Beta-PGM__Phosphata"/>
    <property type="match status" value="1"/>
</dbReference>
<evidence type="ECO:0000313" key="6">
    <source>
        <dbReference type="Proteomes" id="UP000501602"/>
    </source>
</evidence>
<evidence type="ECO:0000256" key="3">
    <source>
        <dbReference type="ARBA" id="ARBA00023167"/>
    </source>
</evidence>
<dbReference type="SFLD" id="SFLDS00003">
    <property type="entry name" value="Haloacid_Dehalogenase"/>
    <property type="match status" value="1"/>
</dbReference>
<comment type="function">
    <text evidence="4">Bifunctional enzyme that catalyzes the enolization of 2,3-diketo-5-methylthiopentyl-1-phosphate (DK-MTP-1-P) into the intermediate 2-hydroxy-3-keto-5-methylthiopentenyl-1-phosphate (HK-MTPenyl-1-P), which is then dephosphorylated to form the acireductone 1,2-dihydroxy-3-keto-5-methylthiopentene (DHK-MTPene).</text>
</comment>
<dbReference type="NCBIfam" id="TIGR01691">
    <property type="entry name" value="enolase-ppase"/>
    <property type="match status" value="1"/>
</dbReference>
<dbReference type="SFLD" id="SFLDF00044">
    <property type="entry name" value="enolase-phosphatase"/>
    <property type="match status" value="1"/>
</dbReference>
<name>A0A6H1UIV5_9GAMM</name>
<protein>
    <recommendedName>
        <fullName evidence="4">Enolase-phosphatase E1</fullName>
        <ecNumber evidence="4">3.1.3.77</ecNumber>
    </recommendedName>
    <alternativeName>
        <fullName evidence="4">2,3-diketo-5-methylthio-1-phosphopentane phosphatase</fullName>
    </alternativeName>
</protein>
<dbReference type="GO" id="GO:0000287">
    <property type="term" value="F:magnesium ion binding"/>
    <property type="evidence" value="ECO:0007669"/>
    <property type="project" value="UniProtKB-UniRule"/>
</dbReference>
<comment type="similarity">
    <text evidence="4">Belongs to the HAD-like hydrolase superfamily. MasA/MtnC family.</text>
</comment>